<dbReference type="PANTHER" id="PTHR31072">
    <property type="entry name" value="TRANSCRIPTION FACTOR TCP4-RELATED"/>
    <property type="match status" value="1"/>
</dbReference>
<keyword evidence="9" id="KW-1185">Reference proteome</keyword>
<dbReference type="PANTHER" id="PTHR31072:SF268">
    <property type="entry name" value="TCP DOMAIN-CONTAINING PROTEIN"/>
    <property type="match status" value="1"/>
</dbReference>
<feature type="region of interest" description="Disordered" evidence="6">
    <location>
        <begin position="1"/>
        <end position="36"/>
    </location>
</feature>
<comment type="subcellular location">
    <subcellularLocation>
        <location evidence="1">Nucleus</location>
    </subcellularLocation>
</comment>
<feature type="compositionally biased region" description="Basic and acidic residues" evidence="6">
    <location>
        <begin position="353"/>
        <end position="362"/>
    </location>
</feature>
<keyword evidence="2" id="KW-0805">Transcription regulation</keyword>
<dbReference type="OrthoDB" id="1889307at2759"/>
<evidence type="ECO:0000256" key="1">
    <source>
        <dbReference type="ARBA" id="ARBA00004123"/>
    </source>
</evidence>
<evidence type="ECO:0000259" key="7">
    <source>
        <dbReference type="PROSITE" id="PS51369"/>
    </source>
</evidence>
<reference evidence="8" key="1">
    <citation type="submission" date="2022-04" db="EMBL/GenBank/DDBJ databases">
        <title>Carnegiea gigantea Genome sequencing and assembly v2.</title>
        <authorList>
            <person name="Copetti D."/>
            <person name="Sanderson M.J."/>
            <person name="Burquez A."/>
            <person name="Wojciechowski M.F."/>
        </authorList>
    </citation>
    <scope>NUCLEOTIDE SEQUENCE</scope>
    <source>
        <strain evidence="8">SGP5-SGP5p</strain>
        <tissue evidence="8">Aerial part</tissue>
    </source>
</reference>
<dbReference type="EMBL" id="JAKOGI010000005">
    <property type="protein sequence ID" value="KAJ8452254.1"/>
    <property type="molecule type" value="Genomic_DNA"/>
</dbReference>
<feature type="domain" description="TCP" evidence="7">
    <location>
        <begin position="52"/>
        <end position="110"/>
    </location>
</feature>
<accession>A0A9Q1KYY0</accession>
<feature type="compositionally biased region" description="Polar residues" evidence="6">
    <location>
        <begin position="363"/>
        <end position="380"/>
    </location>
</feature>
<dbReference type="PROSITE" id="PS51369">
    <property type="entry name" value="TCP"/>
    <property type="match status" value="1"/>
</dbReference>
<feature type="compositionally biased region" description="Basic and acidic residues" evidence="6">
    <location>
        <begin position="1"/>
        <end position="10"/>
    </location>
</feature>
<name>A0A9Q1KYY0_9CARY</name>
<feature type="compositionally biased region" description="Polar residues" evidence="6">
    <location>
        <begin position="204"/>
        <end position="214"/>
    </location>
</feature>
<evidence type="ECO:0000256" key="2">
    <source>
        <dbReference type="ARBA" id="ARBA00023015"/>
    </source>
</evidence>
<feature type="compositionally biased region" description="Low complexity" evidence="6">
    <location>
        <begin position="18"/>
        <end position="32"/>
    </location>
</feature>
<dbReference type="GO" id="GO:0043565">
    <property type="term" value="F:sequence-specific DNA binding"/>
    <property type="evidence" value="ECO:0007669"/>
    <property type="project" value="TreeGrafter"/>
</dbReference>
<keyword evidence="3" id="KW-0238">DNA-binding</keyword>
<feature type="region of interest" description="Disordered" evidence="6">
    <location>
        <begin position="193"/>
        <end position="214"/>
    </location>
</feature>
<sequence length="380" mass="41925">MMNLRDKEPQDGASTRPASESAMAMVGASSSSRPWPGFKNPRIVRVSRTFGGKDRHSKVCTIKGLRDRRIRLSVPTAIQLYDLQDRLGLNQPSKVIDWLLDATKNDIDKLPPLPIVPGSFPLFHPPTYASLQGYGGPQPSSSTPFLDSNLLPLRKEGININSDRSVEMDDQEQSLVAKLKYWDSSVLTQLKQKGVDHQGGGGESTSSHASAQNFFPTASSNASSILPSPSLLNNPMFNYWEPSSLSLTQFGGLGLPSQNDHHQGAQGNSSHQPSSLPFSPGSQLFLYPSMTTPSFLPPQNSLLSPHHQQVENDFRQFNRSHLLNLLSNSSLHNSNGSDLKTFPLGMNCHPHLHQNDHERQQNKDTNNIKSMNLDLSLSKY</sequence>
<feature type="compositionally biased region" description="Polar residues" evidence="6">
    <location>
        <begin position="265"/>
        <end position="278"/>
    </location>
</feature>
<dbReference type="InterPro" id="IPR017887">
    <property type="entry name" value="TF_TCP_subgr"/>
</dbReference>
<gene>
    <name evidence="8" type="ORF">Cgig2_006059</name>
</gene>
<feature type="region of interest" description="Disordered" evidence="6">
    <location>
        <begin position="251"/>
        <end position="278"/>
    </location>
</feature>
<proteinExistence type="predicted"/>
<dbReference type="AlphaFoldDB" id="A0A9Q1KYY0"/>
<evidence type="ECO:0000313" key="8">
    <source>
        <dbReference type="EMBL" id="KAJ8452254.1"/>
    </source>
</evidence>
<dbReference type="GO" id="GO:0003700">
    <property type="term" value="F:DNA-binding transcription factor activity"/>
    <property type="evidence" value="ECO:0007669"/>
    <property type="project" value="InterPro"/>
</dbReference>
<evidence type="ECO:0000256" key="4">
    <source>
        <dbReference type="ARBA" id="ARBA00023163"/>
    </source>
</evidence>
<keyword evidence="4" id="KW-0804">Transcription</keyword>
<dbReference type="GO" id="GO:0005634">
    <property type="term" value="C:nucleus"/>
    <property type="evidence" value="ECO:0007669"/>
    <property type="project" value="UniProtKB-SubCell"/>
</dbReference>
<evidence type="ECO:0000256" key="3">
    <source>
        <dbReference type="ARBA" id="ARBA00023125"/>
    </source>
</evidence>
<evidence type="ECO:0000313" key="9">
    <source>
        <dbReference type="Proteomes" id="UP001153076"/>
    </source>
</evidence>
<comment type="caution">
    <text evidence="8">The sequence shown here is derived from an EMBL/GenBank/DDBJ whole genome shotgun (WGS) entry which is preliminary data.</text>
</comment>
<organism evidence="8 9">
    <name type="scientific">Carnegiea gigantea</name>
    <dbReference type="NCBI Taxonomy" id="171969"/>
    <lineage>
        <taxon>Eukaryota</taxon>
        <taxon>Viridiplantae</taxon>
        <taxon>Streptophyta</taxon>
        <taxon>Embryophyta</taxon>
        <taxon>Tracheophyta</taxon>
        <taxon>Spermatophyta</taxon>
        <taxon>Magnoliopsida</taxon>
        <taxon>eudicotyledons</taxon>
        <taxon>Gunneridae</taxon>
        <taxon>Pentapetalae</taxon>
        <taxon>Caryophyllales</taxon>
        <taxon>Cactineae</taxon>
        <taxon>Cactaceae</taxon>
        <taxon>Cactoideae</taxon>
        <taxon>Echinocereeae</taxon>
        <taxon>Carnegiea</taxon>
    </lineage>
</organism>
<dbReference type="InterPro" id="IPR005333">
    <property type="entry name" value="Transcription_factor_TCP"/>
</dbReference>
<feature type="region of interest" description="Disordered" evidence="6">
    <location>
        <begin position="352"/>
        <end position="380"/>
    </location>
</feature>
<dbReference type="Proteomes" id="UP001153076">
    <property type="component" value="Unassembled WGS sequence"/>
</dbReference>
<protein>
    <recommendedName>
        <fullName evidence="7">TCP domain-containing protein</fullName>
    </recommendedName>
</protein>
<keyword evidence="5" id="KW-0539">Nucleus</keyword>
<evidence type="ECO:0000256" key="5">
    <source>
        <dbReference type="ARBA" id="ARBA00023242"/>
    </source>
</evidence>
<dbReference type="Pfam" id="PF03634">
    <property type="entry name" value="TCP"/>
    <property type="match status" value="1"/>
</dbReference>
<evidence type="ECO:0000256" key="6">
    <source>
        <dbReference type="SAM" id="MobiDB-lite"/>
    </source>
</evidence>